<accession>A0A7K1P1V7</accession>
<dbReference type="EMBL" id="WAEA01000022">
    <property type="protein sequence ID" value="MUV10705.1"/>
    <property type="molecule type" value="Genomic_DNA"/>
</dbReference>
<evidence type="ECO:0000313" key="2">
    <source>
        <dbReference type="Proteomes" id="UP000460877"/>
    </source>
</evidence>
<name>A0A7K1P1V7_HELPX</name>
<dbReference type="Proteomes" id="UP000460877">
    <property type="component" value="Unassembled WGS sequence"/>
</dbReference>
<reference evidence="1 2" key="1">
    <citation type="journal article" date="2020" name="J. Clin. Microbiol.">
        <title>Helicobacter pylori infections in the Bronx, New York: Surveying Antibiotic Susceptibility and Strain Lineage by Whole-genome Sequencing.</title>
        <authorList>
            <person name="Saranathan R."/>
            <person name="Levi M.H."/>
            <person name="Wattam A.R."/>
            <person name="Malek A."/>
            <person name="Asare E."/>
            <person name="Behin D.S."/>
            <person name="Pan D.H."/>
            <person name="Jacobs W.R."/>
            <person name="Szymczak W.A."/>
        </authorList>
    </citation>
    <scope>NUCLEOTIDE SEQUENCE [LARGE SCALE GENOMIC DNA]</scope>
    <source>
        <strain evidence="1 2">MHP10</strain>
    </source>
</reference>
<dbReference type="AlphaFoldDB" id="A0A7K1P1V7"/>
<sequence>MTFYDFLASKALKNQYGYLAKIKAQSLQTIELTNNSTQTSLLKNQK</sequence>
<gene>
    <name evidence="1" type="ORF">F7218_07560</name>
</gene>
<evidence type="ECO:0000313" key="1">
    <source>
        <dbReference type="EMBL" id="MUV10705.1"/>
    </source>
</evidence>
<protein>
    <submittedName>
        <fullName evidence="1">Uncharacterized protein</fullName>
    </submittedName>
</protein>
<comment type="caution">
    <text evidence="1">The sequence shown here is derived from an EMBL/GenBank/DDBJ whole genome shotgun (WGS) entry which is preliminary data.</text>
</comment>
<organism evidence="1 2">
    <name type="scientific">Helicobacter pylori</name>
    <name type="common">Campylobacter pylori</name>
    <dbReference type="NCBI Taxonomy" id="210"/>
    <lineage>
        <taxon>Bacteria</taxon>
        <taxon>Pseudomonadati</taxon>
        <taxon>Campylobacterota</taxon>
        <taxon>Epsilonproteobacteria</taxon>
        <taxon>Campylobacterales</taxon>
        <taxon>Helicobacteraceae</taxon>
        <taxon>Helicobacter</taxon>
    </lineage>
</organism>
<proteinExistence type="predicted"/>